<dbReference type="EMBL" id="LUTY01003066">
    <property type="protein sequence ID" value="OAD18844.1"/>
    <property type="molecule type" value="Genomic_DNA"/>
</dbReference>
<organism evidence="1 2">
    <name type="scientific">Candidatus Thiomargarita nelsonii</name>
    <dbReference type="NCBI Taxonomy" id="1003181"/>
    <lineage>
        <taxon>Bacteria</taxon>
        <taxon>Pseudomonadati</taxon>
        <taxon>Pseudomonadota</taxon>
        <taxon>Gammaproteobacteria</taxon>
        <taxon>Thiotrichales</taxon>
        <taxon>Thiotrichaceae</taxon>
        <taxon>Thiomargarita</taxon>
    </lineage>
</organism>
<sequence length="68" mass="7956">MNDITATETFLTPKEMATIRQQVVLELPYDNALQEVYVSRRILAMEAKQLGMDYLSYIRQFNQKVEQA</sequence>
<evidence type="ECO:0000313" key="1">
    <source>
        <dbReference type="EMBL" id="OAD18844.1"/>
    </source>
</evidence>
<dbReference type="AlphaFoldDB" id="A0A176RSX7"/>
<keyword evidence="2" id="KW-1185">Reference proteome</keyword>
<name>A0A176RSX7_9GAMM</name>
<evidence type="ECO:0000313" key="2">
    <source>
        <dbReference type="Proteomes" id="UP000076962"/>
    </source>
</evidence>
<comment type="caution">
    <text evidence="1">The sequence shown here is derived from an EMBL/GenBank/DDBJ whole genome shotgun (WGS) entry which is preliminary data.</text>
</comment>
<accession>A0A176RSX7</accession>
<reference evidence="1 2" key="1">
    <citation type="submission" date="2016-05" db="EMBL/GenBank/DDBJ databases">
        <title>Single-cell genome of chain-forming Candidatus Thiomargarita nelsonii and comparison to other large sulfur-oxidizing bacteria.</title>
        <authorList>
            <person name="Winkel M."/>
            <person name="Salman V."/>
            <person name="Woyke T."/>
            <person name="Schulz-Vogt H."/>
            <person name="Richter M."/>
            <person name="Flood B."/>
            <person name="Bailey J."/>
            <person name="Amann R."/>
            <person name="Mussmann M."/>
        </authorList>
    </citation>
    <scope>NUCLEOTIDE SEQUENCE [LARGE SCALE GENOMIC DNA]</scope>
    <source>
        <strain evidence="1 2">THI036</strain>
    </source>
</reference>
<proteinExistence type="predicted"/>
<gene>
    <name evidence="1" type="ORF">THIOM_005555</name>
</gene>
<dbReference type="Proteomes" id="UP000076962">
    <property type="component" value="Unassembled WGS sequence"/>
</dbReference>
<protein>
    <submittedName>
        <fullName evidence="1">Uncharacterized protein</fullName>
    </submittedName>
</protein>